<dbReference type="AlphaFoldDB" id="A0A0R1P9P1"/>
<dbReference type="InterPro" id="IPR014729">
    <property type="entry name" value="Rossmann-like_a/b/a_fold"/>
</dbReference>
<dbReference type="SUPFAM" id="SSF52374">
    <property type="entry name" value="Nucleotidylyl transferase"/>
    <property type="match status" value="1"/>
</dbReference>
<keyword evidence="3" id="KW-0694">RNA-binding</keyword>
<dbReference type="STRING" id="1423746.FD27_GL001156"/>
<dbReference type="GO" id="GO:0000049">
    <property type="term" value="F:tRNA binding"/>
    <property type="evidence" value="ECO:0007669"/>
    <property type="project" value="UniProtKB-KW"/>
</dbReference>
<comment type="catalytic activity">
    <reaction evidence="3">
        <text>cytidine(34) in elongator tRNA(Met) + acetate + ATP = N(4)-acetylcytidine(34) in elongator tRNA(Met) + AMP + diphosphate</text>
        <dbReference type="Rhea" id="RHEA:58144"/>
        <dbReference type="Rhea" id="RHEA-COMP:10693"/>
        <dbReference type="Rhea" id="RHEA-COMP:10694"/>
        <dbReference type="ChEBI" id="CHEBI:30089"/>
        <dbReference type="ChEBI" id="CHEBI:30616"/>
        <dbReference type="ChEBI" id="CHEBI:33019"/>
        <dbReference type="ChEBI" id="CHEBI:74900"/>
        <dbReference type="ChEBI" id="CHEBI:82748"/>
        <dbReference type="ChEBI" id="CHEBI:456215"/>
    </reaction>
</comment>
<feature type="binding site" evidence="3">
    <location>
        <begin position="7"/>
        <end position="20"/>
    </location>
    <ligand>
        <name>ATP</name>
        <dbReference type="ChEBI" id="CHEBI:30616"/>
    </ligand>
</feature>
<evidence type="ECO:0000256" key="1">
    <source>
        <dbReference type="ARBA" id="ARBA00022598"/>
    </source>
</evidence>
<keyword evidence="5" id="KW-1185">Reference proteome</keyword>
<dbReference type="GO" id="GO:0005524">
    <property type="term" value="F:ATP binding"/>
    <property type="evidence" value="ECO:0007669"/>
    <property type="project" value="UniProtKB-KW"/>
</dbReference>
<dbReference type="GO" id="GO:0006400">
    <property type="term" value="P:tRNA modification"/>
    <property type="evidence" value="ECO:0007669"/>
    <property type="project" value="UniProtKB-UniRule"/>
</dbReference>
<dbReference type="Gene3D" id="3.40.50.620">
    <property type="entry name" value="HUPs"/>
    <property type="match status" value="1"/>
</dbReference>
<proteinExistence type="inferred from homology"/>
<reference evidence="4 5" key="1">
    <citation type="journal article" date="2015" name="Genome Announc.">
        <title>Expanding the biotechnology potential of lactobacilli through comparative genomics of 213 strains and associated genera.</title>
        <authorList>
            <person name="Sun Z."/>
            <person name="Harris H.M."/>
            <person name="McCann A."/>
            <person name="Guo C."/>
            <person name="Argimon S."/>
            <person name="Zhang W."/>
            <person name="Yang X."/>
            <person name="Jeffery I.B."/>
            <person name="Cooney J.C."/>
            <person name="Kagawa T.F."/>
            <person name="Liu W."/>
            <person name="Song Y."/>
            <person name="Salvetti E."/>
            <person name="Wrobel A."/>
            <person name="Rasinkangas P."/>
            <person name="Parkhill J."/>
            <person name="Rea M.C."/>
            <person name="O'Sullivan O."/>
            <person name="Ritari J."/>
            <person name="Douillard F.P."/>
            <person name="Paul Ross R."/>
            <person name="Yang R."/>
            <person name="Briner A.E."/>
            <person name="Felis G.E."/>
            <person name="de Vos W.M."/>
            <person name="Barrangou R."/>
            <person name="Klaenhammer T.R."/>
            <person name="Caufield P.W."/>
            <person name="Cui Y."/>
            <person name="Zhang H."/>
            <person name="O'Toole P.W."/>
        </authorList>
    </citation>
    <scope>NUCLEOTIDE SEQUENCE [LARGE SCALE GENOMIC DNA]</scope>
    <source>
        <strain evidence="4 5">DSM 13145</strain>
    </source>
</reference>
<feature type="binding site" evidence="3">
    <location>
        <position position="101"/>
    </location>
    <ligand>
        <name>ATP</name>
        <dbReference type="ChEBI" id="CHEBI:30616"/>
    </ligand>
</feature>
<feature type="binding site" evidence="3">
    <location>
        <position position="151"/>
    </location>
    <ligand>
        <name>ATP</name>
        <dbReference type="ChEBI" id="CHEBI:30616"/>
    </ligand>
</feature>
<keyword evidence="1 3" id="KW-0436">Ligase</keyword>
<evidence type="ECO:0000256" key="2">
    <source>
        <dbReference type="ARBA" id="ARBA00022694"/>
    </source>
</evidence>
<dbReference type="GO" id="GO:0016879">
    <property type="term" value="F:ligase activity, forming carbon-nitrogen bonds"/>
    <property type="evidence" value="ECO:0007669"/>
    <property type="project" value="UniProtKB-UniRule"/>
</dbReference>
<comment type="caution">
    <text evidence="4">The sequence shown here is derived from an EMBL/GenBank/DDBJ whole genome shotgun (WGS) entry which is preliminary data.</text>
</comment>
<name>A0A0R1P9P1_9LACO</name>
<keyword evidence="3" id="KW-0067">ATP-binding</keyword>
<organism evidence="4 5">
    <name type="scientific">Limosilactobacillus frumenti DSM 13145</name>
    <dbReference type="NCBI Taxonomy" id="1423746"/>
    <lineage>
        <taxon>Bacteria</taxon>
        <taxon>Bacillati</taxon>
        <taxon>Bacillota</taxon>
        <taxon>Bacilli</taxon>
        <taxon>Lactobacillales</taxon>
        <taxon>Lactobacillaceae</taxon>
        <taxon>Limosilactobacillus</taxon>
    </lineage>
</organism>
<dbReference type="Pfam" id="PF05636">
    <property type="entry name" value="HIGH_NTase1"/>
    <property type="match status" value="1"/>
</dbReference>
<evidence type="ECO:0000313" key="5">
    <source>
        <dbReference type="Proteomes" id="UP000051445"/>
    </source>
</evidence>
<gene>
    <name evidence="3" type="primary">tmcAL</name>
    <name evidence="4" type="ORF">FD27_GL001156</name>
</gene>
<dbReference type="Proteomes" id="UP000051445">
    <property type="component" value="Unassembled WGS sequence"/>
</dbReference>
<dbReference type="GO" id="GO:0005737">
    <property type="term" value="C:cytoplasm"/>
    <property type="evidence" value="ECO:0007669"/>
    <property type="project" value="UniProtKB-SubCell"/>
</dbReference>
<keyword evidence="3" id="KW-0963">Cytoplasm</keyword>
<dbReference type="PANTHER" id="PTHR37825">
    <property type="entry name" value="TRNA(MET) CYTIDINE ACETATE LIGASE"/>
    <property type="match status" value="1"/>
</dbReference>
<dbReference type="EMBL" id="AZER01000016">
    <property type="protein sequence ID" value="KRL27396.1"/>
    <property type="molecule type" value="Genomic_DNA"/>
</dbReference>
<dbReference type="InterPro" id="IPR008513">
    <property type="entry name" value="tRNA(Met)_cyd_acetate_ligase"/>
</dbReference>
<dbReference type="PATRIC" id="fig|1423746.3.peg.1177"/>
<dbReference type="NCBIfam" id="NF010191">
    <property type="entry name" value="PRK13670.1"/>
    <property type="match status" value="1"/>
</dbReference>
<dbReference type="RefSeq" id="WP_057751724.1">
    <property type="nucleotide sequence ID" value="NZ_AZER01000016.1"/>
</dbReference>
<feature type="binding site" evidence="3">
    <location>
        <position position="176"/>
    </location>
    <ligand>
        <name>ATP</name>
        <dbReference type="ChEBI" id="CHEBI:30616"/>
    </ligand>
</feature>
<comment type="function">
    <text evidence="3">Catalyzes the formation of N(4)-acetylcytidine (ac(4)C) at the wobble position of elongator tRNA(Met), using acetate and ATP as substrates. First activates an acetate ion to form acetyladenylate (Ac-AMP) and then transfers the acetyl group to tRNA to form ac(4)C34.</text>
</comment>
<comment type="subcellular location">
    <subcellularLocation>
        <location evidence="3">Cytoplasm</location>
    </subcellularLocation>
</comment>
<dbReference type="HAMAP" id="MF_01539">
    <property type="entry name" value="TmcAL"/>
    <property type="match status" value="1"/>
</dbReference>
<evidence type="ECO:0000313" key="4">
    <source>
        <dbReference type="EMBL" id="KRL27396.1"/>
    </source>
</evidence>
<sequence>MKAVGLITEYNPFHNGHIYHLRKAREITGANVVVVVMSGNFTQRGEPTILNKWQRTQAALENGADLVIELPTFMAVQPAHRFADGAIRLLAALQVPSIVFGAEHPDWDFDQFVQAEAHFMKDGFARYNATFATQFNQELKQATGHTLTEPNDILAFAYHKAIVKQRVGIKPVAIARQGSQYHDQSITGTIASASAIRQAVLGGRPVDQVVPKQTANDLSHLDSIPDWQILYPLLRNYLIQAPIGELQTIYQMTEGLEHRMKRAAQQSLTFNQFIRQLKTKRYTYSHLLRLCFYTVMQMREDQVQMHLQQPYLRILGFSNDGRQYLHTIKKRVSLPLITKCGQAERDHLLNLDYRAGKLYQLFTPYEQDLKRAPVMISGSGTVKE</sequence>
<protein>
    <recommendedName>
        <fullName evidence="3">tRNA(Met) cytidine acetate ligase</fullName>
        <ecNumber evidence="3">6.3.4.-</ecNumber>
    </recommendedName>
</protein>
<keyword evidence="3" id="KW-0547">Nucleotide-binding</keyword>
<comment type="caution">
    <text evidence="3">Lacks conserved residue(s) required for the propagation of feature annotation.</text>
</comment>
<accession>A0A0R1P9P1</accession>
<comment type="similarity">
    <text evidence="3">Belongs to the TmcAL family.</text>
</comment>
<keyword evidence="2 3" id="KW-0819">tRNA processing</keyword>
<dbReference type="PANTHER" id="PTHR37825:SF1">
    <property type="entry name" value="TRNA(MET) CYTIDINE ACETATE LIGASE"/>
    <property type="match status" value="1"/>
</dbReference>
<keyword evidence="3" id="KW-0820">tRNA-binding</keyword>
<dbReference type="EC" id="6.3.4.-" evidence="3"/>
<evidence type="ECO:0000256" key="3">
    <source>
        <dbReference type="HAMAP-Rule" id="MF_01539"/>
    </source>
</evidence>